<evidence type="ECO:0000256" key="3">
    <source>
        <dbReference type="SAM" id="MobiDB-lite"/>
    </source>
</evidence>
<dbReference type="InterPro" id="IPR012677">
    <property type="entry name" value="Nucleotide-bd_a/b_plait_sf"/>
</dbReference>
<keyword evidence="1 2" id="KW-0694">RNA-binding</keyword>
<dbReference type="RefSeq" id="XP_034239506.1">
    <property type="nucleotide sequence ID" value="XM_034383615.1"/>
</dbReference>
<dbReference type="GO" id="GO:0003723">
    <property type="term" value="F:RNA binding"/>
    <property type="evidence" value="ECO:0007669"/>
    <property type="project" value="UniProtKB-UniRule"/>
</dbReference>
<dbReference type="SUPFAM" id="SSF63748">
    <property type="entry name" value="Tudor/PWWP/MBT"/>
    <property type="match status" value="1"/>
</dbReference>
<dbReference type="SUPFAM" id="SSF54928">
    <property type="entry name" value="RNA-binding domain, RBD"/>
    <property type="match status" value="1"/>
</dbReference>
<dbReference type="InParanoid" id="A0A6P8YR87"/>
<dbReference type="InterPro" id="IPR050621">
    <property type="entry name" value="Tudor_domain_containing"/>
</dbReference>
<dbReference type="GO" id="GO:0005737">
    <property type="term" value="C:cytoplasm"/>
    <property type="evidence" value="ECO:0007669"/>
    <property type="project" value="UniProtKB-ARBA"/>
</dbReference>
<dbReference type="KEGG" id="tpal:117644286"/>
<dbReference type="OrthoDB" id="252020at2759"/>
<dbReference type="GeneID" id="117644286"/>
<dbReference type="AlphaFoldDB" id="A0A6P8YR87"/>
<dbReference type="InterPro" id="IPR002999">
    <property type="entry name" value="Tudor"/>
</dbReference>
<evidence type="ECO:0000256" key="2">
    <source>
        <dbReference type="PROSITE-ProRule" id="PRU00176"/>
    </source>
</evidence>
<dbReference type="InterPro" id="IPR000504">
    <property type="entry name" value="RRM_dom"/>
</dbReference>
<name>A0A6P8YR87_THRPL</name>
<dbReference type="Gene3D" id="3.30.70.330">
    <property type="match status" value="1"/>
</dbReference>
<dbReference type="Gene3D" id="2.40.50.90">
    <property type="match status" value="1"/>
</dbReference>
<gene>
    <name evidence="7" type="primary">LOC117644286</name>
</gene>
<keyword evidence="6" id="KW-1185">Reference proteome</keyword>
<dbReference type="SMART" id="SM00360">
    <property type="entry name" value="RRM"/>
    <property type="match status" value="1"/>
</dbReference>
<dbReference type="InterPro" id="IPR035979">
    <property type="entry name" value="RBD_domain_sf"/>
</dbReference>
<dbReference type="Pfam" id="PF00567">
    <property type="entry name" value="TUDOR"/>
    <property type="match status" value="1"/>
</dbReference>
<dbReference type="SMART" id="SM00333">
    <property type="entry name" value="TUDOR"/>
    <property type="match status" value="1"/>
</dbReference>
<accession>A0A6P8YR87</accession>
<evidence type="ECO:0000259" key="5">
    <source>
        <dbReference type="PROSITE" id="PS50304"/>
    </source>
</evidence>
<dbReference type="Gene3D" id="2.30.30.140">
    <property type="match status" value="1"/>
</dbReference>
<protein>
    <submittedName>
        <fullName evidence="7">Uncharacterized protein LOC117644286</fullName>
    </submittedName>
</protein>
<feature type="domain" description="RRM" evidence="4">
    <location>
        <begin position="857"/>
        <end position="928"/>
    </location>
</feature>
<proteinExistence type="predicted"/>
<dbReference type="PROSITE" id="PS50102">
    <property type="entry name" value="RRM"/>
    <property type="match status" value="1"/>
</dbReference>
<evidence type="ECO:0000313" key="6">
    <source>
        <dbReference type="Proteomes" id="UP000515158"/>
    </source>
</evidence>
<dbReference type="Pfam" id="PF13893">
    <property type="entry name" value="RRM_5"/>
    <property type="match status" value="1"/>
</dbReference>
<dbReference type="PANTHER" id="PTHR22948:SF77">
    <property type="entry name" value="SERINE_THREONINE-PROTEIN KINASE 31-LIKE ISOFORM X1"/>
    <property type="match status" value="1"/>
</dbReference>
<feature type="domain" description="Tudor" evidence="5">
    <location>
        <begin position="65"/>
        <end position="121"/>
    </location>
</feature>
<dbReference type="PANTHER" id="PTHR22948">
    <property type="entry name" value="TUDOR DOMAIN CONTAINING PROTEIN"/>
    <property type="match status" value="1"/>
</dbReference>
<evidence type="ECO:0000313" key="7">
    <source>
        <dbReference type="RefSeq" id="XP_034239506.1"/>
    </source>
</evidence>
<dbReference type="PROSITE" id="PS50304">
    <property type="entry name" value="TUDOR"/>
    <property type="match status" value="1"/>
</dbReference>
<evidence type="ECO:0000256" key="1">
    <source>
        <dbReference type="ARBA" id="ARBA00022884"/>
    </source>
</evidence>
<feature type="region of interest" description="Disordered" evidence="3">
    <location>
        <begin position="419"/>
        <end position="445"/>
    </location>
</feature>
<reference evidence="7" key="1">
    <citation type="submission" date="2025-08" db="UniProtKB">
        <authorList>
            <consortium name="RefSeq"/>
        </authorList>
    </citation>
    <scope>IDENTIFICATION</scope>
    <source>
        <tissue evidence="7">Total insect</tissue>
    </source>
</reference>
<dbReference type="Proteomes" id="UP000515158">
    <property type="component" value="Unplaced"/>
</dbReference>
<evidence type="ECO:0000259" key="4">
    <source>
        <dbReference type="PROSITE" id="PS50102"/>
    </source>
</evidence>
<dbReference type="InterPro" id="IPR035437">
    <property type="entry name" value="SNase_OB-fold_sf"/>
</dbReference>
<organism evidence="7">
    <name type="scientific">Thrips palmi</name>
    <name type="common">Melon thrips</name>
    <dbReference type="NCBI Taxonomy" id="161013"/>
    <lineage>
        <taxon>Eukaryota</taxon>
        <taxon>Metazoa</taxon>
        <taxon>Ecdysozoa</taxon>
        <taxon>Arthropoda</taxon>
        <taxon>Hexapoda</taxon>
        <taxon>Insecta</taxon>
        <taxon>Pterygota</taxon>
        <taxon>Neoptera</taxon>
        <taxon>Paraneoptera</taxon>
        <taxon>Thysanoptera</taxon>
        <taxon>Terebrantia</taxon>
        <taxon>Thripoidea</taxon>
        <taxon>Thripidae</taxon>
        <taxon>Thrips</taxon>
    </lineage>
</organism>
<sequence>MDSIPASPLPCQEERKFPTNTVCSVHIQWIENDGSLWVLLSPEVETMEYVSQYLADCANFDGLNSIAVGDVVSAFDADDGCWYRAKILKTDPLTIKFIDFGNVARVTPEFVAALPPDLSLIHELAIHVKLAPESNIIPCLGDELLVNYVTSDNGIAVVSVEVPVETQAPVELVAPLPPALPGVVVTEHISDTVLKETMPTVSSELKTSDAGFDLDSETKDIIFESSIDSNETIVVTESVTADVCNSMQSGLLDSSEVLASVPVATVLALDSEKPPQAADEGNSMQSGLLDSSEVLASVPVATVLALDSEKSPQAADEGNSMQSGLLDSSEVLASVPVATVLALDSEKSPQAADEGNSMQSGLLDSSEVLASVPVATVLALDSEKSPQAADEGNSMQSGLLDSSEVLASVPVATVLALDSEKSPQAADEGNSMQPELPDTNAPPDDVLGFLGVSSSAVATAAPVEATLTPISIDKEISTVQGVAAATDFPMKTTLPTAPGDQELSLLHPPKKQPEFCSDSSKPIFASPGEPVVDTFVYSPMEAALQTMASGQELIVPCPPPELQDAKSDSYEQVSVLLRKGVADPVCITPKERRMGSISNNIRSDSPKTVSVPPAVPTEVVSGSSLEDVSDVISHAFEKGITKVVSNPPKIVNGSLNSVLNASAKAFTISETPSSHGQHVRKKETKRDTSEFSHHFELSIIQEQLRLQMLQLQKRIEQDVAYQINCLKQEMSRQIGHQMATLFADVAMIKNDIQMGRCSERRPPMNSVQCQNSNLSTNEQPFQHQASALQKNTHQFYGYETASHLGMDYSYSHDLPSELQSFKANDRETHLNKLKVDSIEPSTSETIEKPSVLKSASKLVYVTKIAKDVTLDHLFTLFGLYGNVLKIKKMSPVSAVIEMGDPAQADLAVRYLNFAPLKGLKLHVNLSKFSTIFTNREDYEAGLVKDFSKSRLNRFKAGRMDWDADKLSPPCNRLRTNVTKSTSDDKIKDIFKSKGHHVAINSVPGRTSETKTLYISLNSTEEAINALCELHYAEYDDWSHMHITFARPSKF</sequence>